<dbReference type="GO" id="GO:0051010">
    <property type="term" value="F:microtubule plus-end binding"/>
    <property type="evidence" value="ECO:0007669"/>
    <property type="project" value="TreeGrafter"/>
</dbReference>
<dbReference type="AlphaFoldDB" id="A0A4P6XM70"/>
<sequence length="74" mass="8177">MSLQEKKKEQMSQLSEQAAILHANLTEFDSLIKETCIQHKSVQDLGIMHGALFMASHQVFGNAYDVEAADQGNA</sequence>
<dbReference type="GO" id="GO:0042729">
    <property type="term" value="C:DASH complex"/>
    <property type="evidence" value="ECO:0007669"/>
    <property type="project" value="TreeGrafter"/>
</dbReference>
<evidence type="ECO:0000313" key="2">
    <source>
        <dbReference type="Proteomes" id="UP000292447"/>
    </source>
</evidence>
<dbReference type="PANTHER" id="PTHR28289:SF1">
    <property type="entry name" value="DASH COMPLEX SUBUNIT HSK3"/>
    <property type="match status" value="1"/>
</dbReference>
<dbReference type="InterPro" id="IPR042332">
    <property type="entry name" value="Hsk3"/>
</dbReference>
<protein>
    <submittedName>
        <fullName evidence="1">DASH complex subunit Hsk3 like</fullName>
    </submittedName>
</protein>
<name>A0A4P6XM70_9ASCO</name>
<dbReference type="PANTHER" id="PTHR28289">
    <property type="entry name" value="DASH COMPLEX SUBUNIT HSK3"/>
    <property type="match status" value="1"/>
</dbReference>
<dbReference type="EMBL" id="CP034458">
    <property type="protein sequence ID" value="QBM88447.1"/>
    <property type="molecule type" value="Genomic_DNA"/>
</dbReference>
<dbReference type="GO" id="GO:0008608">
    <property type="term" value="P:attachment of spindle microtubules to kinetochore"/>
    <property type="evidence" value="ECO:0007669"/>
    <property type="project" value="InterPro"/>
</dbReference>
<dbReference type="Proteomes" id="UP000292447">
    <property type="component" value="Chromosome III"/>
</dbReference>
<gene>
    <name evidence="1" type="primary">MPUL0C04150</name>
    <name evidence="1" type="ORF">METSCH_C04150</name>
</gene>
<evidence type="ECO:0000313" key="1">
    <source>
        <dbReference type="EMBL" id="QBM88447.1"/>
    </source>
</evidence>
<dbReference type="STRING" id="2163413.A0A4P6XM70"/>
<dbReference type="Pfam" id="PF08227">
    <property type="entry name" value="DASH_Hsk3"/>
    <property type="match status" value="1"/>
</dbReference>
<proteinExistence type="predicted"/>
<organism evidence="1 2">
    <name type="scientific">Metschnikowia aff. pulcherrima</name>
    <dbReference type="NCBI Taxonomy" id="2163413"/>
    <lineage>
        <taxon>Eukaryota</taxon>
        <taxon>Fungi</taxon>
        <taxon>Dikarya</taxon>
        <taxon>Ascomycota</taxon>
        <taxon>Saccharomycotina</taxon>
        <taxon>Pichiomycetes</taxon>
        <taxon>Metschnikowiaceae</taxon>
        <taxon>Metschnikowia</taxon>
    </lineage>
</organism>
<reference evidence="2" key="1">
    <citation type="submission" date="2019-03" db="EMBL/GenBank/DDBJ databases">
        <title>Snf2 controls pulcherriminic acid biosynthesis and connects pigmentation and antifungal activity of the yeast Metschnikowia pulcherrima.</title>
        <authorList>
            <person name="Gore-Lloyd D."/>
            <person name="Sumann I."/>
            <person name="Brachmann A.O."/>
            <person name="Schneeberger K."/>
            <person name="Ortiz-Merino R.A."/>
            <person name="Moreno-Beltran M."/>
            <person name="Schlaefli M."/>
            <person name="Kirner P."/>
            <person name="Santos Kron A."/>
            <person name="Wolfe K.H."/>
            <person name="Piel J."/>
            <person name="Ahrens C.H."/>
            <person name="Henk D."/>
            <person name="Freimoser F.M."/>
        </authorList>
    </citation>
    <scope>NUCLEOTIDE SEQUENCE [LARGE SCALE GENOMIC DNA]</scope>
    <source>
        <strain evidence="2">APC 1.2</strain>
    </source>
</reference>
<dbReference type="InterPro" id="IPR013183">
    <property type="entry name" value="Hsk3-like"/>
</dbReference>
<accession>A0A4P6XM70</accession>
<keyword evidence="2" id="KW-1185">Reference proteome</keyword>